<comment type="caution">
    <text evidence="2">The sequence shown here is derived from an EMBL/GenBank/DDBJ whole genome shotgun (WGS) entry which is preliminary data.</text>
</comment>
<feature type="signal peptide" evidence="1">
    <location>
        <begin position="1"/>
        <end position="21"/>
    </location>
</feature>
<accession>A0A8J4QNV3</accession>
<evidence type="ECO:0000313" key="3">
    <source>
        <dbReference type="Proteomes" id="UP000737018"/>
    </source>
</evidence>
<keyword evidence="3" id="KW-1185">Reference proteome</keyword>
<protein>
    <recommendedName>
        <fullName evidence="4">Secreted protein</fullName>
    </recommendedName>
</protein>
<evidence type="ECO:0000313" key="2">
    <source>
        <dbReference type="EMBL" id="KAF3955896.1"/>
    </source>
</evidence>
<keyword evidence="1" id="KW-0732">Signal</keyword>
<evidence type="ECO:0008006" key="4">
    <source>
        <dbReference type="Google" id="ProtNLM"/>
    </source>
</evidence>
<sequence length="86" mass="10051">MNFTLLYEFLFILFVASQGTGLILEWRHSADVGWISEFRRSGDAWVLPRVVLEAFPTELLTRSKQRDKAIKLIVTECKIWDMMVLC</sequence>
<dbReference type="Proteomes" id="UP000737018">
    <property type="component" value="Unassembled WGS sequence"/>
</dbReference>
<feature type="chain" id="PRO_5035237950" description="Secreted protein" evidence="1">
    <location>
        <begin position="22"/>
        <end position="86"/>
    </location>
</feature>
<dbReference type="AlphaFoldDB" id="A0A8J4QNV3"/>
<evidence type="ECO:0000256" key="1">
    <source>
        <dbReference type="SAM" id="SignalP"/>
    </source>
</evidence>
<dbReference type="EMBL" id="JRKL02003252">
    <property type="protein sequence ID" value="KAF3955896.1"/>
    <property type="molecule type" value="Genomic_DNA"/>
</dbReference>
<gene>
    <name evidence="2" type="ORF">CMV_018932</name>
</gene>
<name>A0A8J4QNV3_9ROSI</name>
<organism evidence="2 3">
    <name type="scientific">Castanea mollissima</name>
    <name type="common">Chinese chestnut</name>
    <dbReference type="NCBI Taxonomy" id="60419"/>
    <lineage>
        <taxon>Eukaryota</taxon>
        <taxon>Viridiplantae</taxon>
        <taxon>Streptophyta</taxon>
        <taxon>Embryophyta</taxon>
        <taxon>Tracheophyta</taxon>
        <taxon>Spermatophyta</taxon>
        <taxon>Magnoliopsida</taxon>
        <taxon>eudicotyledons</taxon>
        <taxon>Gunneridae</taxon>
        <taxon>Pentapetalae</taxon>
        <taxon>rosids</taxon>
        <taxon>fabids</taxon>
        <taxon>Fagales</taxon>
        <taxon>Fagaceae</taxon>
        <taxon>Castanea</taxon>
    </lineage>
</organism>
<proteinExistence type="predicted"/>
<reference evidence="2" key="1">
    <citation type="submission" date="2020-03" db="EMBL/GenBank/DDBJ databases">
        <title>Castanea mollissima Vanexum genome sequencing.</title>
        <authorList>
            <person name="Staton M."/>
        </authorList>
    </citation>
    <scope>NUCLEOTIDE SEQUENCE</scope>
    <source>
        <tissue evidence="2">Leaf</tissue>
    </source>
</reference>
<dbReference type="OrthoDB" id="10254444at2759"/>